<dbReference type="Gene3D" id="2.40.70.10">
    <property type="entry name" value="Acid Proteases"/>
    <property type="match status" value="2"/>
</dbReference>
<keyword evidence="2 8" id="KW-0645">Protease</keyword>
<dbReference type="PANTHER" id="PTHR13683:SF750">
    <property type="entry name" value="ASPARTYL PROTEASE AED1"/>
    <property type="match status" value="1"/>
</dbReference>
<dbReference type="PANTHER" id="PTHR13683">
    <property type="entry name" value="ASPARTYL PROTEASES"/>
    <property type="match status" value="1"/>
</dbReference>
<dbReference type="Pfam" id="PF14543">
    <property type="entry name" value="TAXi_N"/>
    <property type="match status" value="1"/>
</dbReference>
<dbReference type="Proteomes" id="UP000504603">
    <property type="component" value="Unplaced"/>
</dbReference>
<dbReference type="KEGG" id="mcha:111009289"/>
<dbReference type="InterPro" id="IPR032799">
    <property type="entry name" value="TAXi_C"/>
</dbReference>
<gene>
    <name evidence="12" type="primary">LOC111009289</name>
</gene>
<sequence>MAALSLSSFSLLFFFLFFHSFAGKVAPDGHHLTVELAALLPSAACSRRSAKVTGVKKEDSSPSLEVVHRHGPCAGASKAPSEAEIFVRDQARVDLIHSKFSEESGSGSVQRIRPSKATKIPAKSGATIGSGNYIVSVGLGTPKKELSLIFDTGSDLTWTQCEPCARYCYSQKDPVFAPSKSTSYSNISCSSPSCSQLESGTGNEPGCSSATKSCIYGIQYGDQSFSVGYFAKETLSLSSYDVIENFLFGCGQNNRGLFGSAAGLLGLGQDKISIVKQTAQKYGQIFSYCLPKTASSTGYLTFGGGGNGGALKYTPITKAHGVANFYGLDVVGIKVGGTQLPISSSVFSTSGAIIDSGTVITRLPPAAYDALKSAFQKGMTAYPKAPELSILDTCYDLSKYTSVDVPKVSFLFKGGTELDLDAIGILYGASPEQVCLAFAGNQDPRSVAIIGNVQQKSLQVVYDVGGGRVGFGYNGC</sequence>
<dbReference type="FunFam" id="2.40.70.10:FF:000021">
    <property type="entry name" value="Aspartyl protease AED1"/>
    <property type="match status" value="1"/>
</dbReference>
<evidence type="ECO:0000256" key="2">
    <source>
        <dbReference type="ARBA" id="ARBA00022670"/>
    </source>
</evidence>
<keyword evidence="5 8" id="KW-0378">Hydrolase</keyword>
<dbReference type="SUPFAM" id="SSF50630">
    <property type="entry name" value="Acid proteases"/>
    <property type="match status" value="1"/>
</dbReference>
<dbReference type="GO" id="GO:0006508">
    <property type="term" value="P:proteolysis"/>
    <property type="evidence" value="ECO:0007669"/>
    <property type="project" value="UniProtKB-KW"/>
</dbReference>
<evidence type="ECO:0000256" key="6">
    <source>
        <dbReference type="ARBA" id="ARBA00023157"/>
    </source>
</evidence>
<keyword evidence="3 9" id="KW-0732">Signal</keyword>
<evidence type="ECO:0000256" key="1">
    <source>
        <dbReference type="ARBA" id="ARBA00007447"/>
    </source>
</evidence>
<feature type="active site" evidence="7">
    <location>
        <position position="151"/>
    </location>
</feature>
<protein>
    <submittedName>
        <fullName evidence="12">Aspartyl protease family protein At5g10770-like isoform X1</fullName>
    </submittedName>
</protein>
<feature type="domain" description="Peptidase A1" evidence="10">
    <location>
        <begin position="133"/>
        <end position="472"/>
    </location>
</feature>
<dbReference type="GeneID" id="111009289"/>
<proteinExistence type="inferred from homology"/>
<dbReference type="InterPro" id="IPR033121">
    <property type="entry name" value="PEPTIDASE_A1"/>
</dbReference>
<keyword evidence="11" id="KW-1185">Reference proteome</keyword>
<evidence type="ECO:0000256" key="7">
    <source>
        <dbReference type="PIRSR" id="PIRSR601461-1"/>
    </source>
</evidence>
<accession>A0A6J1C8A9</accession>
<dbReference type="PROSITE" id="PS51767">
    <property type="entry name" value="PEPTIDASE_A1"/>
    <property type="match status" value="1"/>
</dbReference>
<keyword evidence="6" id="KW-1015">Disulfide bond</keyword>
<evidence type="ECO:0000256" key="5">
    <source>
        <dbReference type="ARBA" id="ARBA00022801"/>
    </source>
</evidence>
<feature type="signal peptide" evidence="9">
    <location>
        <begin position="1"/>
        <end position="22"/>
    </location>
</feature>
<dbReference type="OrthoDB" id="2747330at2759"/>
<feature type="chain" id="PRO_5026992416" evidence="9">
    <location>
        <begin position="23"/>
        <end position="476"/>
    </location>
</feature>
<dbReference type="InterPro" id="IPR032861">
    <property type="entry name" value="TAXi_N"/>
</dbReference>
<dbReference type="PRINTS" id="PR00792">
    <property type="entry name" value="PEPSIN"/>
</dbReference>
<dbReference type="FunFam" id="2.40.70.10:FF:000013">
    <property type="entry name" value="Aspartyl protease AED1"/>
    <property type="match status" value="1"/>
</dbReference>
<evidence type="ECO:0000256" key="9">
    <source>
        <dbReference type="SAM" id="SignalP"/>
    </source>
</evidence>
<reference evidence="12" key="1">
    <citation type="submission" date="2025-08" db="UniProtKB">
        <authorList>
            <consortium name="RefSeq"/>
        </authorList>
    </citation>
    <scope>IDENTIFICATION</scope>
    <source>
        <strain evidence="12">OHB3-1</strain>
    </source>
</reference>
<dbReference type="RefSeq" id="XP_022138035.1">
    <property type="nucleotide sequence ID" value="XM_022282343.1"/>
</dbReference>
<evidence type="ECO:0000313" key="11">
    <source>
        <dbReference type="Proteomes" id="UP000504603"/>
    </source>
</evidence>
<evidence type="ECO:0000256" key="8">
    <source>
        <dbReference type="RuleBase" id="RU000454"/>
    </source>
</evidence>
<dbReference type="PROSITE" id="PS00141">
    <property type="entry name" value="ASP_PROTEASE"/>
    <property type="match status" value="1"/>
</dbReference>
<dbReference type="Pfam" id="PF14541">
    <property type="entry name" value="TAXi_C"/>
    <property type="match status" value="1"/>
</dbReference>
<dbReference type="InterPro" id="IPR001461">
    <property type="entry name" value="Aspartic_peptidase_A1"/>
</dbReference>
<evidence type="ECO:0000259" key="10">
    <source>
        <dbReference type="PROSITE" id="PS51767"/>
    </source>
</evidence>
<name>A0A6J1C8A9_MOMCH</name>
<dbReference type="InterPro" id="IPR021109">
    <property type="entry name" value="Peptidase_aspartic_dom_sf"/>
</dbReference>
<evidence type="ECO:0000256" key="4">
    <source>
        <dbReference type="ARBA" id="ARBA00022750"/>
    </source>
</evidence>
<comment type="similarity">
    <text evidence="1 8">Belongs to the peptidase A1 family.</text>
</comment>
<dbReference type="InterPro" id="IPR001969">
    <property type="entry name" value="Aspartic_peptidase_AS"/>
</dbReference>
<dbReference type="InterPro" id="IPR033873">
    <property type="entry name" value="CND41-like"/>
</dbReference>
<evidence type="ECO:0000256" key="3">
    <source>
        <dbReference type="ARBA" id="ARBA00022729"/>
    </source>
</evidence>
<keyword evidence="4 8" id="KW-0064">Aspartyl protease</keyword>
<evidence type="ECO:0000313" key="12">
    <source>
        <dbReference type="RefSeq" id="XP_022138035.1"/>
    </source>
</evidence>
<feature type="active site" evidence="7">
    <location>
        <position position="355"/>
    </location>
</feature>
<dbReference type="GO" id="GO:0004190">
    <property type="term" value="F:aspartic-type endopeptidase activity"/>
    <property type="evidence" value="ECO:0007669"/>
    <property type="project" value="UniProtKB-KW"/>
</dbReference>
<dbReference type="CDD" id="cd05472">
    <property type="entry name" value="cnd41_like"/>
    <property type="match status" value="1"/>
</dbReference>
<dbReference type="AlphaFoldDB" id="A0A6J1C8A9"/>
<organism evidence="11 12">
    <name type="scientific">Momordica charantia</name>
    <name type="common">Bitter gourd</name>
    <name type="synonym">Balsam pear</name>
    <dbReference type="NCBI Taxonomy" id="3673"/>
    <lineage>
        <taxon>Eukaryota</taxon>
        <taxon>Viridiplantae</taxon>
        <taxon>Streptophyta</taxon>
        <taxon>Embryophyta</taxon>
        <taxon>Tracheophyta</taxon>
        <taxon>Spermatophyta</taxon>
        <taxon>Magnoliopsida</taxon>
        <taxon>eudicotyledons</taxon>
        <taxon>Gunneridae</taxon>
        <taxon>Pentapetalae</taxon>
        <taxon>rosids</taxon>
        <taxon>fabids</taxon>
        <taxon>Cucurbitales</taxon>
        <taxon>Cucurbitaceae</taxon>
        <taxon>Momordiceae</taxon>
        <taxon>Momordica</taxon>
    </lineage>
</organism>